<protein>
    <submittedName>
        <fullName evidence="2">Uncharacterized protein</fullName>
    </submittedName>
</protein>
<proteinExistence type="predicted"/>
<dbReference type="KEGG" id="mng:MNEG_15626"/>
<dbReference type="RefSeq" id="XP_013891359.1">
    <property type="nucleotide sequence ID" value="XM_014035905.1"/>
</dbReference>
<keyword evidence="3" id="KW-1185">Reference proteome</keyword>
<dbReference type="AlphaFoldDB" id="A0A0D2LK42"/>
<name>A0A0D2LK42_9CHLO</name>
<evidence type="ECO:0000256" key="1">
    <source>
        <dbReference type="SAM" id="MobiDB-lite"/>
    </source>
</evidence>
<gene>
    <name evidence="2" type="ORF">MNEG_15626</name>
</gene>
<reference evidence="2 3" key="1">
    <citation type="journal article" date="2013" name="BMC Genomics">
        <title>Reconstruction of the lipid metabolism for the microalga Monoraphidium neglectum from its genome sequence reveals characteristics suitable for biofuel production.</title>
        <authorList>
            <person name="Bogen C."/>
            <person name="Al-Dilaimi A."/>
            <person name="Albersmeier A."/>
            <person name="Wichmann J."/>
            <person name="Grundmann M."/>
            <person name="Rupp O."/>
            <person name="Lauersen K.J."/>
            <person name="Blifernez-Klassen O."/>
            <person name="Kalinowski J."/>
            <person name="Goesmann A."/>
            <person name="Mussgnug J.H."/>
            <person name="Kruse O."/>
        </authorList>
    </citation>
    <scope>NUCLEOTIDE SEQUENCE [LARGE SCALE GENOMIC DNA]</scope>
    <source>
        <strain evidence="2 3">SAG 48.87</strain>
    </source>
</reference>
<accession>A0A0D2LK42</accession>
<dbReference type="EMBL" id="KK105719">
    <property type="protein sequence ID" value="KIY92339.1"/>
    <property type="molecule type" value="Genomic_DNA"/>
</dbReference>
<evidence type="ECO:0000313" key="2">
    <source>
        <dbReference type="EMBL" id="KIY92339.1"/>
    </source>
</evidence>
<sequence length="60" mass="6026">AVPIASLPLQHDAEKLHLAFALWAEGFAATVRGGSASGQEGKGKQKSEGGGAPAAKKAKK</sequence>
<feature type="non-terminal residue" evidence="2">
    <location>
        <position position="1"/>
    </location>
</feature>
<dbReference type="GeneID" id="25733306"/>
<evidence type="ECO:0000313" key="3">
    <source>
        <dbReference type="Proteomes" id="UP000054498"/>
    </source>
</evidence>
<dbReference type="Proteomes" id="UP000054498">
    <property type="component" value="Unassembled WGS sequence"/>
</dbReference>
<feature type="region of interest" description="Disordered" evidence="1">
    <location>
        <begin position="33"/>
        <end position="60"/>
    </location>
</feature>
<organism evidence="2 3">
    <name type="scientific">Monoraphidium neglectum</name>
    <dbReference type="NCBI Taxonomy" id="145388"/>
    <lineage>
        <taxon>Eukaryota</taxon>
        <taxon>Viridiplantae</taxon>
        <taxon>Chlorophyta</taxon>
        <taxon>core chlorophytes</taxon>
        <taxon>Chlorophyceae</taxon>
        <taxon>CS clade</taxon>
        <taxon>Sphaeropleales</taxon>
        <taxon>Selenastraceae</taxon>
        <taxon>Monoraphidium</taxon>
    </lineage>
</organism>